<evidence type="ECO:0000259" key="1">
    <source>
        <dbReference type="SMART" id="SM01024"/>
    </source>
</evidence>
<dbReference type="InterPro" id="IPR014851">
    <property type="entry name" value="BCS1_N"/>
</dbReference>
<accession>A0A0M9EM83</accession>
<evidence type="ECO:0000313" key="3">
    <source>
        <dbReference type="Proteomes" id="UP000037904"/>
    </source>
</evidence>
<organism evidence="2 3">
    <name type="scientific">Fusarium langsethiae</name>
    <dbReference type="NCBI Taxonomy" id="179993"/>
    <lineage>
        <taxon>Eukaryota</taxon>
        <taxon>Fungi</taxon>
        <taxon>Dikarya</taxon>
        <taxon>Ascomycota</taxon>
        <taxon>Pezizomycotina</taxon>
        <taxon>Sordariomycetes</taxon>
        <taxon>Hypocreomycetidae</taxon>
        <taxon>Hypocreales</taxon>
        <taxon>Nectriaceae</taxon>
        <taxon>Fusarium</taxon>
    </lineage>
</organism>
<dbReference type="Proteomes" id="UP000037904">
    <property type="component" value="Unassembled WGS sequence"/>
</dbReference>
<feature type="domain" description="BCS1 N-terminal" evidence="1">
    <location>
        <begin position="51"/>
        <end position="196"/>
    </location>
</feature>
<reference evidence="2 3" key="1">
    <citation type="submission" date="2015-04" db="EMBL/GenBank/DDBJ databases">
        <title>The draft genome sequence of Fusarium langsethiae, a T-2/HT-2 mycotoxin producer.</title>
        <authorList>
            <person name="Lysoe E."/>
            <person name="Divon H.H."/>
            <person name="Terzi V."/>
            <person name="Orru L."/>
            <person name="Lamontanara A."/>
            <person name="Kolseth A.-K."/>
            <person name="Frandsen R.J."/>
            <person name="Nielsen K."/>
            <person name="Thrane U."/>
        </authorList>
    </citation>
    <scope>NUCLEOTIDE SEQUENCE [LARGE SCALE GENOMIC DNA]</scope>
    <source>
        <strain evidence="2 3">Fl201059</strain>
    </source>
</reference>
<dbReference type="Pfam" id="PF08740">
    <property type="entry name" value="BCS1_N"/>
    <property type="match status" value="1"/>
</dbReference>
<dbReference type="SMART" id="SM01024">
    <property type="entry name" value="BCS1_N"/>
    <property type="match status" value="1"/>
</dbReference>
<proteinExistence type="predicted"/>
<dbReference type="EMBL" id="JXCE01000826">
    <property type="protein sequence ID" value="KPA35928.1"/>
    <property type="molecule type" value="Genomic_DNA"/>
</dbReference>
<gene>
    <name evidence="2" type="ORF">FLAG1_11341</name>
</gene>
<comment type="caution">
    <text evidence="2">The sequence shown here is derived from an EMBL/GenBank/DDBJ whole genome shotgun (WGS) entry which is preliminary data.</text>
</comment>
<keyword evidence="3" id="KW-1185">Reference proteome</keyword>
<name>A0A0M9EM83_FUSLA</name>
<sequence length="207" mass="23299">MTLLSNISPPLTPGSLSQQMSVLDLFLPGFTNITTAASQVLSGNLTGYTQLMCLFALAAFLKPYVSQLKDWFLQHCRLDDTARSIVAKVKTKQNPTQGHDPHAKKALRYAPWEGSFVFWYKHNLLYYQTTQVDVGFHKEEQISITCAGRSGILRDLLEDCRRGYLNESKNKTTIHGHCDEYWRKEKAVAARPLSTVPAGIFPHLGLQ</sequence>
<evidence type="ECO:0000313" key="2">
    <source>
        <dbReference type="EMBL" id="KPA35928.1"/>
    </source>
</evidence>
<dbReference type="AlphaFoldDB" id="A0A0M9EM83"/>
<protein>
    <recommendedName>
        <fullName evidence="1">BCS1 N-terminal domain-containing protein</fullName>
    </recommendedName>
</protein>